<dbReference type="RefSeq" id="WP_343996421.1">
    <property type="nucleotide sequence ID" value="NZ_BAAALG010000013.1"/>
</dbReference>
<keyword evidence="2" id="KW-0812">Transmembrane</keyword>
<keyword evidence="1" id="KW-0378">Hydrolase</keyword>
<evidence type="ECO:0000313" key="3">
    <source>
        <dbReference type="EMBL" id="GAA1112412.1"/>
    </source>
</evidence>
<name>A0ABN1U1C3_9ACTN</name>
<keyword evidence="4" id="KW-1185">Reference proteome</keyword>
<dbReference type="Pfam" id="PF04203">
    <property type="entry name" value="Sortase"/>
    <property type="match status" value="1"/>
</dbReference>
<feature type="transmembrane region" description="Helical" evidence="2">
    <location>
        <begin position="264"/>
        <end position="283"/>
    </location>
</feature>
<evidence type="ECO:0000256" key="1">
    <source>
        <dbReference type="ARBA" id="ARBA00022801"/>
    </source>
</evidence>
<dbReference type="SUPFAM" id="SSF63817">
    <property type="entry name" value="Sortase"/>
    <property type="match status" value="1"/>
</dbReference>
<dbReference type="EMBL" id="BAAALG010000013">
    <property type="protein sequence ID" value="GAA1112412.1"/>
    <property type="molecule type" value="Genomic_DNA"/>
</dbReference>
<gene>
    <name evidence="3" type="ORF">GCM10009668_37610</name>
</gene>
<dbReference type="InterPro" id="IPR005754">
    <property type="entry name" value="Sortase"/>
</dbReference>
<dbReference type="InterPro" id="IPR023365">
    <property type="entry name" value="Sortase_dom-sf"/>
</dbReference>
<keyword evidence="2" id="KW-0472">Membrane</keyword>
<sequence length="296" mass="30923">MTTAAPTGARVARPAPARADDEQLRLFSTSLTMLGLLAVWFLAQLFVLSAISQDRQQQILHDRFRAELASAVAPVGPIVDQGAPVALLRIPALELDQVVVEGTTSGDLLAGPGHRRDTALPGQVGTSLVYGRSGTYGAPFAKLAELSVGDRIEVVAGQGTTRFSVIGIRRAGDPLPQPASGEVARLTLATSEGEGRLGALARGDVVYVDAEAEKGFPAPAGRFSAVGEEEKAMGTDHGILPRLALLLGLLVLTTLAIVAARQRWSAALTWVVATPVAVALCWATTDAAMRLLPNLV</sequence>
<organism evidence="3 4">
    <name type="scientific">Nocardioides dubius</name>
    <dbReference type="NCBI Taxonomy" id="317019"/>
    <lineage>
        <taxon>Bacteria</taxon>
        <taxon>Bacillati</taxon>
        <taxon>Actinomycetota</taxon>
        <taxon>Actinomycetes</taxon>
        <taxon>Propionibacteriales</taxon>
        <taxon>Nocardioidaceae</taxon>
        <taxon>Nocardioides</taxon>
    </lineage>
</organism>
<keyword evidence="2" id="KW-1133">Transmembrane helix</keyword>
<evidence type="ECO:0000256" key="2">
    <source>
        <dbReference type="SAM" id="Phobius"/>
    </source>
</evidence>
<feature type="transmembrane region" description="Helical" evidence="2">
    <location>
        <begin position="239"/>
        <end position="258"/>
    </location>
</feature>
<dbReference type="Proteomes" id="UP001501581">
    <property type="component" value="Unassembled WGS sequence"/>
</dbReference>
<comment type="caution">
    <text evidence="3">The sequence shown here is derived from an EMBL/GenBank/DDBJ whole genome shotgun (WGS) entry which is preliminary data.</text>
</comment>
<evidence type="ECO:0000313" key="4">
    <source>
        <dbReference type="Proteomes" id="UP001501581"/>
    </source>
</evidence>
<dbReference type="Gene3D" id="2.40.260.10">
    <property type="entry name" value="Sortase"/>
    <property type="match status" value="1"/>
</dbReference>
<accession>A0ABN1U1C3</accession>
<feature type="transmembrane region" description="Helical" evidence="2">
    <location>
        <begin position="31"/>
        <end position="51"/>
    </location>
</feature>
<protein>
    <submittedName>
        <fullName evidence="3">Sortase</fullName>
    </submittedName>
</protein>
<reference evidence="3 4" key="1">
    <citation type="journal article" date="2019" name="Int. J. Syst. Evol. Microbiol.">
        <title>The Global Catalogue of Microorganisms (GCM) 10K type strain sequencing project: providing services to taxonomists for standard genome sequencing and annotation.</title>
        <authorList>
            <consortium name="The Broad Institute Genomics Platform"/>
            <consortium name="The Broad Institute Genome Sequencing Center for Infectious Disease"/>
            <person name="Wu L."/>
            <person name="Ma J."/>
        </authorList>
    </citation>
    <scope>NUCLEOTIDE SEQUENCE [LARGE SCALE GENOMIC DNA]</scope>
    <source>
        <strain evidence="3 4">JCM 13008</strain>
    </source>
</reference>
<proteinExistence type="predicted"/>